<organism evidence="1 2">
    <name type="scientific">Engystomops pustulosus</name>
    <name type="common">Tungara frog</name>
    <name type="synonym">Physalaemus pustulosus</name>
    <dbReference type="NCBI Taxonomy" id="76066"/>
    <lineage>
        <taxon>Eukaryota</taxon>
        <taxon>Metazoa</taxon>
        <taxon>Chordata</taxon>
        <taxon>Craniata</taxon>
        <taxon>Vertebrata</taxon>
        <taxon>Euteleostomi</taxon>
        <taxon>Amphibia</taxon>
        <taxon>Batrachia</taxon>
        <taxon>Anura</taxon>
        <taxon>Neobatrachia</taxon>
        <taxon>Hyloidea</taxon>
        <taxon>Leptodactylidae</taxon>
        <taxon>Leiuperinae</taxon>
        <taxon>Engystomops</taxon>
    </lineage>
</organism>
<dbReference type="PANTHER" id="PTHR14931:SF1">
    <property type="entry name" value="LIGAND DEPENDENT NUCLEAR RECEPTOR COREPRESSOR LIKE"/>
    <property type="match status" value="1"/>
</dbReference>
<accession>A0AAV7D6D2</accession>
<dbReference type="PANTHER" id="PTHR14931">
    <property type="entry name" value="GENE 340-RELATED"/>
    <property type="match status" value="1"/>
</dbReference>
<protein>
    <submittedName>
        <fullName evidence="1">Uncharacterized protein</fullName>
    </submittedName>
</protein>
<evidence type="ECO:0000313" key="2">
    <source>
        <dbReference type="Proteomes" id="UP000824782"/>
    </source>
</evidence>
<dbReference type="InterPro" id="IPR028104">
    <property type="entry name" value="DUF4553"/>
</dbReference>
<proteinExistence type="predicted"/>
<evidence type="ECO:0000313" key="1">
    <source>
        <dbReference type="EMBL" id="KAG8591542.1"/>
    </source>
</evidence>
<keyword evidence="2" id="KW-1185">Reference proteome</keyword>
<name>A0AAV7D6D2_ENGPU</name>
<sequence length="192" mass="20857">MQTTETQSLSIVRKANARSPLKKINRKGPVTKAKKSSINSCGSKKHFKKCATPETLTELINVSKITKGKRKAGQSPNILQNVNDQSQEVCVKFACSEKHVDVTKACAESAPIFSNASAKQISISGNIDVRSHSCQGATAIPSSITHVDLLGCASKNQKMLVQKKTKSTPKNIYMCCSSEQNIQECKVFLNTN</sequence>
<dbReference type="AlphaFoldDB" id="A0AAV7D6D2"/>
<gene>
    <name evidence="1" type="ORF">GDO81_000210</name>
</gene>
<dbReference type="Proteomes" id="UP000824782">
    <property type="component" value="Unassembled WGS sequence"/>
</dbReference>
<reference evidence="1" key="1">
    <citation type="thesis" date="2020" institute="ProQuest LLC" country="789 East Eisenhower Parkway, Ann Arbor, MI, USA">
        <title>Comparative Genomics and Chromosome Evolution.</title>
        <authorList>
            <person name="Mudd A.B."/>
        </authorList>
    </citation>
    <scope>NUCLEOTIDE SEQUENCE</scope>
    <source>
        <strain evidence="1">237g6f4</strain>
        <tissue evidence="1">Blood</tissue>
    </source>
</reference>
<comment type="caution">
    <text evidence="1">The sequence shown here is derived from an EMBL/GenBank/DDBJ whole genome shotgun (WGS) entry which is preliminary data.</text>
</comment>
<dbReference type="Pfam" id="PF15090">
    <property type="entry name" value="DUF4553"/>
    <property type="match status" value="1"/>
</dbReference>
<dbReference type="EMBL" id="WNYA01000001">
    <property type="protein sequence ID" value="KAG8591542.1"/>
    <property type="molecule type" value="Genomic_DNA"/>
</dbReference>